<reference evidence="4" key="1">
    <citation type="journal article" date="2014" name="Int. J. Syst. Evol. Microbiol.">
        <title>Complete genome of a new Firmicutes species belonging to the dominant human colonic microbiota ('Ruminococcus bicirculans') reveals two chromosomes and a selective capacity to utilize plant glucans.</title>
        <authorList>
            <consortium name="NISC Comparative Sequencing Program"/>
            <person name="Wegmann U."/>
            <person name="Louis P."/>
            <person name="Goesmann A."/>
            <person name="Henrissat B."/>
            <person name="Duncan S.H."/>
            <person name="Flint H.J."/>
        </authorList>
    </citation>
    <scope>NUCLEOTIDE SEQUENCE</scope>
    <source>
        <strain evidence="4">CGMCC 1.8884</strain>
    </source>
</reference>
<reference evidence="3" key="2">
    <citation type="journal article" date="2014" name="Int. J. Syst. Evol. Microbiol.">
        <title>Complete genome sequence of Corynebacterium casei LMG S-19264T (=DSM 44701T), isolated from a smear-ripened cheese.</title>
        <authorList>
            <consortium name="US DOE Joint Genome Institute (JGI-PGF)"/>
            <person name="Walter F."/>
            <person name="Albersmeier A."/>
            <person name="Kalinowski J."/>
            <person name="Ruckert C."/>
        </authorList>
    </citation>
    <scope>NUCLEOTIDE SEQUENCE</scope>
    <source>
        <strain evidence="3">CGMCC 1.8885</strain>
    </source>
</reference>
<gene>
    <name evidence="2" type="ORF">DVJ83_05340</name>
    <name evidence="4" type="ORF">GCM10008021_10590</name>
    <name evidence="3" type="ORF">GCM10010914_15410</name>
</gene>
<accession>A0A345IG57</accession>
<dbReference type="Proteomes" id="UP000630135">
    <property type="component" value="Unassembled WGS sequence"/>
</dbReference>
<dbReference type="EMBL" id="BMLZ01000010">
    <property type="protein sequence ID" value="GGP29408.1"/>
    <property type="molecule type" value="Genomic_DNA"/>
</dbReference>
<reference evidence="3" key="5">
    <citation type="submission" date="2023-08" db="EMBL/GenBank/DDBJ databases">
        <authorList>
            <person name="Sun Q."/>
            <person name="Zhou Y."/>
        </authorList>
    </citation>
    <scope>NUCLEOTIDE SEQUENCE</scope>
    <source>
        <strain evidence="4">CGMCC 1.8884</strain>
        <strain evidence="3">CGMCC 1.8885</strain>
    </source>
</reference>
<dbReference type="Gene3D" id="2.60.40.10">
    <property type="entry name" value="Immunoglobulins"/>
    <property type="match status" value="1"/>
</dbReference>
<feature type="signal peptide" evidence="1">
    <location>
        <begin position="1"/>
        <end position="27"/>
    </location>
</feature>
<keyword evidence="6" id="KW-1185">Reference proteome</keyword>
<dbReference type="Proteomes" id="UP000652720">
    <property type="component" value="Unassembled WGS sequence"/>
</dbReference>
<dbReference type="InterPro" id="IPR013783">
    <property type="entry name" value="Ig-like_fold"/>
</dbReference>
<evidence type="ECO:0000313" key="2">
    <source>
        <dbReference type="EMBL" id="AXG98679.1"/>
    </source>
</evidence>
<dbReference type="STRING" id="1288484.GCA_000348665_01031"/>
<evidence type="ECO:0000313" key="6">
    <source>
        <dbReference type="Proteomes" id="UP000630135"/>
    </source>
</evidence>
<organism evidence="2 5">
    <name type="scientific">Deinococcus wulumuqiensis</name>
    <dbReference type="NCBI Taxonomy" id="980427"/>
    <lineage>
        <taxon>Bacteria</taxon>
        <taxon>Thermotogati</taxon>
        <taxon>Deinococcota</taxon>
        <taxon>Deinococci</taxon>
        <taxon>Deinococcales</taxon>
        <taxon>Deinococcaceae</taxon>
        <taxon>Deinococcus</taxon>
    </lineage>
</organism>
<protein>
    <submittedName>
        <fullName evidence="2">Uncharacterized protein</fullName>
    </submittedName>
</protein>
<dbReference type="KEGG" id="dwu:DVJ83_05340"/>
<proteinExistence type="predicted"/>
<sequence length="194" mass="19990">MVPAASPRPAALLGLLGAALLSGCARTADNFTPRIVVSGSDGGTVAQSAQAAVRGYVVDDVGVVQITVDGKPVPIEGSNKIANFKFQPAAKSGKAQYTVAARDAAGHVSKQTVTVLVDATAPQIQIGSYSRVGNLIRVSGIASDNNRVSQILIDGNRLNISPGQKVEFYAETTGVYADLTVIDVAGNKVTKRAQ</sequence>
<evidence type="ECO:0000313" key="5">
    <source>
        <dbReference type="Proteomes" id="UP000253744"/>
    </source>
</evidence>
<dbReference type="Proteomes" id="UP000253744">
    <property type="component" value="Chromosome"/>
</dbReference>
<feature type="chain" id="PRO_5044584407" evidence="1">
    <location>
        <begin position="28"/>
        <end position="194"/>
    </location>
</feature>
<dbReference type="EMBL" id="CP031158">
    <property type="protein sequence ID" value="AXG98679.1"/>
    <property type="molecule type" value="Genomic_DNA"/>
</dbReference>
<reference evidence="6" key="4">
    <citation type="journal article" date="2019" name="Int. J. Syst. Evol. Microbiol.">
        <title>The Global Catalogue of Microorganisms (GCM) 10K type strain sequencing project: providing services to taxonomists for standard genome sequencing and annotation.</title>
        <authorList>
            <consortium name="The Broad Institute Genomics Platform"/>
            <consortium name="The Broad Institute Genome Sequencing Center for Infectious Disease"/>
            <person name="Wu L."/>
            <person name="Ma J."/>
        </authorList>
    </citation>
    <scope>NUCLEOTIDE SEQUENCE [LARGE SCALE GENOMIC DNA]</scope>
    <source>
        <strain evidence="6">CGMCC 1.8884</strain>
    </source>
</reference>
<name>A0A345IG57_9DEIO</name>
<keyword evidence="1" id="KW-0732">Signal</keyword>
<evidence type="ECO:0000256" key="1">
    <source>
        <dbReference type="SAM" id="SignalP"/>
    </source>
</evidence>
<evidence type="ECO:0000313" key="4">
    <source>
        <dbReference type="EMBL" id="GGP29408.1"/>
    </source>
</evidence>
<reference evidence="2 5" key="3">
    <citation type="submission" date="2018-07" db="EMBL/GenBank/DDBJ databases">
        <title>Complete Genome and Methylome Analysis of Deinococcus wulumuqiensis NEB 479.</title>
        <authorList>
            <person name="Fomenkov A."/>
            <person name="Luyten Y."/>
            <person name="Vincze T."/>
            <person name="Anton B.P."/>
            <person name="Clark T."/>
            <person name="Roberts R.J."/>
            <person name="Morgan R.D."/>
        </authorList>
    </citation>
    <scope>NUCLEOTIDE SEQUENCE [LARGE SCALE GENOMIC DNA]</scope>
    <source>
        <strain evidence="2 5">NEB 479</strain>
    </source>
</reference>
<evidence type="ECO:0000313" key="3">
    <source>
        <dbReference type="EMBL" id="GGI82091.1"/>
    </source>
</evidence>
<dbReference type="RefSeq" id="WP_017869947.1">
    <property type="nucleotide sequence ID" value="NZ_BMLZ01000010.1"/>
</dbReference>
<dbReference type="AlphaFoldDB" id="A0A345IG57"/>
<dbReference type="EMBL" id="BMMA01000012">
    <property type="protein sequence ID" value="GGI82091.1"/>
    <property type="molecule type" value="Genomic_DNA"/>
</dbReference>
<dbReference type="GeneID" id="59164823"/>